<reference evidence="2 3" key="1">
    <citation type="submission" date="2019-05" db="EMBL/GenBank/DDBJ databases">
        <title>Another draft genome of Portunus trituberculatus and its Hox gene families provides insights of decapod evolution.</title>
        <authorList>
            <person name="Jeong J.-H."/>
            <person name="Song I."/>
            <person name="Kim S."/>
            <person name="Choi T."/>
            <person name="Kim D."/>
            <person name="Ryu S."/>
            <person name="Kim W."/>
        </authorList>
    </citation>
    <scope>NUCLEOTIDE SEQUENCE [LARGE SCALE GENOMIC DNA]</scope>
    <source>
        <tissue evidence="2">Muscle</tissue>
    </source>
</reference>
<name>A0A5B7GF20_PORTR</name>
<gene>
    <name evidence="2" type="ORF">E2C01_050051</name>
</gene>
<dbReference type="AlphaFoldDB" id="A0A5B7GF20"/>
<feature type="region of interest" description="Disordered" evidence="1">
    <location>
        <begin position="49"/>
        <end position="74"/>
    </location>
</feature>
<proteinExistence type="predicted"/>
<protein>
    <submittedName>
        <fullName evidence="2">Uncharacterized protein</fullName>
    </submittedName>
</protein>
<sequence>MQFQFPQYWDEPFHPVRIHPRPLGASRVMLPPSYAAIEVHLPTPVLGRTLSPRQGPPHTLSCEESGVATSLRRN</sequence>
<dbReference type="EMBL" id="VSRR010013694">
    <property type="protein sequence ID" value="MPC56099.1"/>
    <property type="molecule type" value="Genomic_DNA"/>
</dbReference>
<accession>A0A5B7GF20</accession>
<comment type="caution">
    <text evidence="2">The sequence shown here is derived from an EMBL/GenBank/DDBJ whole genome shotgun (WGS) entry which is preliminary data.</text>
</comment>
<dbReference type="Proteomes" id="UP000324222">
    <property type="component" value="Unassembled WGS sequence"/>
</dbReference>
<keyword evidence="3" id="KW-1185">Reference proteome</keyword>
<evidence type="ECO:0000313" key="3">
    <source>
        <dbReference type="Proteomes" id="UP000324222"/>
    </source>
</evidence>
<evidence type="ECO:0000256" key="1">
    <source>
        <dbReference type="SAM" id="MobiDB-lite"/>
    </source>
</evidence>
<organism evidence="2 3">
    <name type="scientific">Portunus trituberculatus</name>
    <name type="common">Swimming crab</name>
    <name type="synonym">Neptunus trituberculatus</name>
    <dbReference type="NCBI Taxonomy" id="210409"/>
    <lineage>
        <taxon>Eukaryota</taxon>
        <taxon>Metazoa</taxon>
        <taxon>Ecdysozoa</taxon>
        <taxon>Arthropoda</taxon>
        <taxon>Crustacea</taxon>
        <taxon>Multicrustacea</taxon>
        <taxon>Malacostraca</taxon>
        <taxon>Eumalacostraca</taxon>
        <taxon>Eucarida</taxon>
        <taxon>Decapoda</taxon>
        <taxon>Pleocyemata</taxon>
        <taxon>Brachyura</taxon>
        <taxon>Eubrachyura</taxon>
        <taxon>Portunoidea</taxon>
        <taxon>Portunidae</taxon>
        <taxon>Portuninae</taxon>
        <taxon>Portunus</taxon>
    </lineage>
</organism>
<evidence type="ECO:0000313" key="2">
    <source>
        <dbReference type="EMBL" id="MPC56099.1"/>
    </source>
</evidence>